<evidence type="ECO:0000313" key="7">
    <source>
        <dbReference type="EMBL" id="QDV73389.1"/>
    </source>
</evidence>
<keyword evidence="4" id="KW-0663">Pyridoxal phosphate</keyword>
<dbReference type="InterPro" id="IPR015422">
    <property type="entry name" value="PyrdxlP-dep_Trfase_small"/>
</dbReference>
<dbReference type="EMBL" id="CP036349">
    <property type="protein sequence ID" value="QDV73389.1"/>
    <property type="molecule type" value="Genomic_DNA"/>
</dbReference>
<comment type="catalytic activity">
    <reaction evidence="5">
        <text>(sulfur carrier)-H + L-cysteine = (sulfur carrier)-SH + L-alanine</text>
        <dbReference type="Rhea" id="RHEA:43892"/>
        <dbReference type="Rhea" id="RHEA-COMP:14737"/>
        <dbReference type="Rhea" id="RHEA-COMP:14739"/>
        <dbReference type="ChEBI" id="CHEBI:29917"/>
        <dbReference type="ChEBI" id="CHEBI:35235"/>
        <dbReference type="ChEBI" id="CHEBI:57972"/>
        <dbReference type="ChEBI" id="CHEBI:64428"/>
        <dbReference type="EC" id="2.8.1.7"/>
    </reaction>
</comment>
<protein>
    <recommendedName>
        <fullName evidence="3">cysteine desulfurase</fullName>
        <ecNumber evidence="3">2.8.1.7</ecNumber>
    </recommendedName>
</protein>
<evidence type="ECO:0000256" key="2">
    <source>
        <dbReference type="ARBA" id="ARBA00010447"/>
    </source>
</evidence>
<evidence type="ECO:0000256" key="1">
    <source>
        <dbReference type="ARBA" id="ARBA00001933"/>
    </source>
</evidence>
<organism evidence="7 8">
    <name type="scientific">Botrimarina mediterranea</name>
    <dbReference type="NCBI Taxonomy" id="2528022"/>
    <lineage>
        <taxon>Bacteria</taxon>
        <taxon>Pseudomonadati</taxon>
        <taxon>Planctomycetota</taxon>
        <taxon>Planctomycetia</taxon>
        <taxon>Pirellulales</taxon>
        <taxon>Lacipirellulaceae</taxon>
        <taxon>Botrimarina</taxon>
    </lineage>
</organism>
<evidence type="ECO:0000313" key="8">
    <source>
        <dbReference type="Proteomes" id="UP000316426"/>
    </source>
</evidence>
<evidence type="ECO:0000256" key="4">
    <source>
        <dbReference type="ARBA" id="ARBA00022898"/>
    </source>
</evidence>
<dbReference type="GO" id="GO:0031071">
    <property type="term" value="F:cysteine desulfurase activity"/>
    <property type="evidence" value="ECO:0007669"/>
    <property type="project" value="UniProtKB-EC"/>
</dbReference>
<keyword evidence="7" id="KW-0808">Transferase</keyword>
<dbReference type="KEGG" id="bmei:Spa11_15850"/>
<evidence type="ECO:0000256" key="5">
    <source>
        <dbReference type="ARBA" id="ARBA00050776"/>
    </source>
</evidence>
<dbReference type="PANTHER" id="PTHR43586">
    <property type="entry name" value="CYSTEINE DESULFURASE"/>
    <property type="match status" value="1"/>
</dbReference>
<evidence type="ECO:0000259" key="6">
    <source>
        <dbReference type="Pfam" id="PF00266"/>
    </source>
</evidence>
<dbReference type="InterPro" id="IPR015424">
    <property type="entry name" value="PyrdxlP-dep_Trfase"/>
</dbReference>
<reference evidence="7 8" key="1">
    <citation type="submission" date="2019-02" db="EMBL/GenBank/DDBJ databases">
        <title>Deep-cultivation of Planctomycetes and their phenomic and genomic characterization uncovers novel biology.</title>
        <authorList>
            <person name="Wiegand S."/>
            <person name="Jogler M."/>
            <person name="Boedeker C."/>
            <person name="Pinto D."/>
            <person name="Vollmers J."/>
            <person name="Rivas-Marin E."/>
            <person name="Kohn T."/>
            <person name="Peeters S.H."/>
            <person name="Heuer A."/>
            <person name="Rast P."/>
            <person name="Oberbeckmann S."/>
            <person name="Bunk B."/>
            <person name="Jeske O."/>
            <person name="Meyerdierks A."/>
            <person name="Storesund J.E."/>
            <person name="Kallscheuer N."/>
            <person name="Luecker S."/>
            <person name="Lage O.M."/>
            <person name="Pohl T."/>
            <person name="Merkel B.J."/>
            <person name="Hornburger P."/>
            <person name="Mueller R.-W."/>
            <person name="Bruemmer F."/>
            <person name="Labrenz M."/>
            <person name="Spormann A.M."/>
            <person name="Op den Camp H."/>
            <person name="Overmann J."/>
            <person name="Amann R."/>
            <person name="Jetten M.S.M."/>
            <person name="Mascher T."/>
            <person name="Medema M.H."/>
            <person name="Devos D.P."/>
            <person name="Kaster A.-K."/>
            <person name="Ovreas L."/>
            <person name="Rohde M."/>
            <person name="Galperin M.Y."/>
            <person name="Jogler C."/>
        </authorList>
    </citation>
    <scope>NUCLEOTIDE SEQUENCE [LARGE SCALE GENOMIC DNA]</scope>
    <source>
        <strain evidence="7 8">Spa11</strain>
    </source>
</reference>
<dbReference type="PANTHER" id="PTHR43586:SF4">
    <property type="entry name" value="ISOPENICILLIN N EPIMERASE"/>
    <property type="match status" value="1"/>
</dbReference>
<accession>A0A518K6G9</accession>
<dbReference type="Gene3D" id="3.40.640.10">
    <property type="entry name" value="Type I PLP-dependent aspartate aminotransferase-like (Major domain)"/>
    <property type="match status" value="1"/>
</dbReference>
<dbReference type="Gene3D" id="3.90.1150.10">
    <property type="entry name" value="Aspartate Aminotransferase, domain 1"/>
    <property type="match status" value="1"/>
</dbReference>
<dbReference type="InterPro" id="IPR000192">
    <property type="entry name" value="Aminotrans_V_dom"/>
</dbReference>
<evidence type="ECO:0000256" key="3">
    <source>
        <dbReference type="ARBA" id="ARBA00012239"/>
    </source>
</evidence>
<dbReference type="EC" id="2.8.1.7" evidence="3"/>
<dbReference type="AlphaFoldDB" id="A0A518K6G9"/>
<comment type="similarity">
    <text evidence="2">Belongs to the class-V pyridoxal-phosphate-dependent aminotransferase family. Csd subfamily.</text>
</comment>
<dbReference type="SUPFAM" id="SSF53383">
    <property type="entry name" value="PLP-dependent transferases"/>
    <property type="match status" value="1"/>
</dbReference>
<dbReference type="InterPro" id="IPR016454">
    <property type="entry name" value="Cysteine_dSase"/>
</dbReference>
<dbReference type="Proteomes" id="UP000316426">
    <property type="component" value="Chromosome"/>
</dbReference>
<dbReference type="RefSeq" id="WP_145110294.1">
    <property type="nucleotide sequence ID" value="NZ_CP036349.1"/>
</dbReference>
<comment type="cofactor">
    <cofactor evidence="1">
        <name>pyridoxal 5'-phosphate</name>
        <dbReference type="ChEBI" id="CHEBI:597326"/>
    </cofactor>
</comment>
<dbReference type="InterPro" id="IPR015421">
    <property type="entry name" value="PyrdxlP-dep_Trfase_major"/>
</dbReference>
<keyword evidence="8" id="KW-1185">Reference proteome</keyword>
<proteinExistence type="inferred from homology"/>
<feature type="domain" description="Aminotransferase class V" evidence="6">
    <location>
        <begin position="4"/>
        <end position="374"/>
    </location>
</feature>
<sequence length="388" mass="40460">MPRIYLDNAATSWPKPETVYEAVDDWQRRVGASYARGTSSAADETRAVVDRARRGVAKLLGESDPRRVVLTSGGTDSLNVAIFGLVRPGDHVVATVCEHNAVLRPLQQLGESHGVETTWVGCEARGIVDADEVIAAIRPETRLVAMIQASNVTGAIQPVEPVAAATKAHGARLLVDAAQSMGRIPIDVKQFGADLVAAPGHKGLLGPLGTGVLWLAPGVEQDLRPLHYGGAASGGDRLEMPDTVPDHYEAGSVNMPGIAGLAAGVEHVLTTGVDAIRQQIAASRQRLADGLAAIEGATVYGPSDPTLQAGVVSFAVEGYDPHELASLLASVAGVECRAGLHCAPRLHRALGTDARGGLVRFSPGMTTSDSDLDAAIEAVRQFVQSPLT</sequence>
<dbReference type="Pfam" id="PF00266">
    <property type="entry name" value="Aminotran_5"/>
    <property type="match status" value="1"/>
</dbReference>
<gene>
    <name evidence="7" type="primary">csd_2</name>
    <name evidence="7" type="ORF">Spa11_15850</name>
</gene>
<dbReference type="PIRSF" id="PIRSF005572">
    <property type="entry name" value="NifS"/>
    <property type="match status" value="1"/>
</dbReference>
<name>A0A518K6G9_9BACT</name>